<dbReference type="Proteomes" id="UP000694892">
    <property type="component" value="Chromosome 3L"/>
</dbReference>
<name>A0A974DG96_XENLA</name>
<accession>A0A974DG96</accession>
<gene>
    <name evidence="1" type="ORF">XELAEV_18018946mg</name>
</gene>
<evidence type="ECO:0000313" key="2">
    <source>
        <dbReference type="Proteomes" id="UP000694892"/>
    </source>
</evidence>
<evidence type="ECO:0000313" key="1">
    <source>
        <dbReference type="EMBL" id="OCT90336.1"/>
    </source>
</evidence>
<dbReference type="EMBL" id="CM004470">
    <property type="protein sequence ID" value="OCT90336.1"/>
    <property type="molecule type" value="Genomic_DNA"/>
</dbReference>
<organism evidence="1 2">
    <name type="scientific">Xenopus laevis</name>
    <name type="common">African clawed frog</name>
    <dbReference type="NCBI Taxonomy" id="8355"/>
    <lineage>
        <taxon>Eukaryota</taxon>
        <taxon>Metazoa</taxon>
        <taxon>Chordata</taxon>
        <taxon>Craniata</taxon>
        <taxon>Vertebrata</taxon>
        <taxon>Euteleostomi</taxon>
        <taxon>Amphibia</taxon>
        <taxon>Batrachia</taxon>
        <taxon>Anura</taxon>
        <taxon>Pipoidea</taxon>
        <taxon>Pipidae</taxon>
        <taxon>Xenopodinae</taxon>
        <taxon>Xenopus</taxon>
        <taxon>Xenopus</taxon>
    </lineage>
</organism>
<reference evidence="2" key="1">
    <citation type="journal article" date="2016" name="Nature">
        <title>Genome evolution in the allotetraploid frog Xenopus laevis.</title>
        <authorList>
            <person name="Session A.M."/>
            <person name="Uno Y."/>
            <person name="Kwon T."/>
            <person name="Chapman J.A."/>
            <person name="Toyoda A."/>
            <person name="Takahashi S."/>
            <person name="Fukui A."/>
            <person name="Hikosaka A."/>
            <person name="Suzuki A."/>
            <person name="Kondo M."/>
            <person name="van Heeringen S.J."/>
            <person name="Quigley I."/>
            <person name="Heinz S."/>
            <person name="Ogino H."/>
            <person name="Ochi H."/>
            <person name="Hellsten U."/>
            <person name="Lyons J.B."/>
            <person name="Simakov O."/>
            <person name="Putnam N."/>
            <person name="Stites J."/>
            <person name="Kuroki Y."/>
            <person name="Tanaka T."/>
            <person name="Michiue T."/>
            <person name="Watanabe M."/>
            <person name="Bogdanovic O."/>
            <person name="Lister R."/>
            <person name="Georgiou G."/>
            <person name="Paranjpe S.S."/>
            <person name="van Kruijsbergen I."/>
            <person name="Shu S."/>
            <person name="Carlson J."/>
            <person name="Kinoshita T."/>
            <person name="Ohta Y."/>
            <person name="Mawaribuchi S."/>
            <person name="Jenkins J."/>
            <person name="Grimwood J."/>
            <person name="Schmutz J."/>
            <person name="Mitros T."/>
            <person name="Mozaffari S.V."/>
            <person name="Suzuki Y."/>
            <person name="Haramoto Y."/>
            <person name="Yamamoto T.S."/>
            <person name="Takagi C."/>
            <person name="Heald R."/>
            <person name="Miller K."/>
            <person name="Haudenschild C."/>
            <person name="Kitzman J."/>
            <person name="Nakayama T."/>
            <person name="Izutsu Y."/>
            <person name="Robert J."/>
            <person name="Fortriede J."/>
            <person name="Burns K."/>
            <person name="Lotay V."/>
            <person name="Karimi K."/>
            <person name="Yasuoka Y."/>
            <person name="Dichmann D.S."/>
            <person name="Flajnik M.F."/>
            <person name="Houston D.W."/>
            <person name="Shendure J."/>
            <person name="DuPasquier L."/>
            <person name="Vize P.D."/>
            <person name="Zorn A.M."/>
            <person name="Ito M."/>
            <person name="Marcotte E.M."/>
            <person name="Wallingford J.B."/>
            <person name="Ito Y."/>
            <person name="Asashima M."/>
            <person name="Ueno N."/>
            <person name="Matsuda Y."/>
            <person name="Veenstra G.J."/>
            <person name="Fujiyama A."/>
            <person name="Harland R.M."/>
            <person name="Taira M."/>
            <person name="Rokhsar D.S."/>
        </authorList>
    </citation>
    <scope>NUCLEOTIDE SEQUENCE [LARGE SCALE GENOMIC DNA]</scope>
    <source>
        <strain evidence="2">J</strain>
    </source>
</reference>
<sequence>MRSHNKNAKMTYFLHVSRTLVEQVSSRSVPLFIVKTCEGNKSLATLTEVHCLGAAPKYRPIKDTIVYWVENIDG</sequence>
<protein>
    <submittedName>
        <fullName evidence="1">Uncharacterized protein</fullName>
    </submittedName>
</protein>
<proteinExistence type="predicted"/>
<dbReference type="AlphaFoldDB" id="A0A974DG96"/>